<feature type="compositionally biased region" description="Low complexity" evidence="7">
    <location>
        <begin position="558"/>
        <end position="567"/>
    </location>
</feature>
<keyword evidence="2" id="KW-0813">Transport</keyword>
<dbReference type="InterPro" id="IPR000648">
    <property type="entry name" value="Oxysterol-bd"/>
</dbReference>
<feature type="compositionally biased region" description="Low complexity" evidence="7">
    <location>
        <begin position="383"/>
        <end position="396"/>
    </location>
</feature>
<reference evidence="9" key="1">
    <citation type="submission" date="2013-10" db="EMBL/GenBank/DDBJ databases">
        <title>Genomic analysis of the causative agents of coccidiosis in chickens.</title>
        <authorList>
            <person name="Reid A.J."/>
            <person name="Blake D."/>
            <person name="Billington K."/>
            <person name="Browne H."/>
            <person name="Dunn M."/>
            <person name="Hung S."/>
            <person name="Kawahara F."/>
            <person name="Miranda-Saavedra D."/>
            <person name="Mourier T."/>
            <person name="Nagra H."/>
            <person name="Otto T.D."/>
            <person name="Rawlings N."/>
            <person name="Sanchez A."/>
            <person name="Sanders M."/>
            <person name="Subramaniam C."/>
            <person name="Tay Y."/>
            <person name="Dear P."/>
            <person name="Doerig C."/>
            <person name="Gruber A."/>
            <person name="Parkinson J."/>
            <person name="Shirley M."/>
            <person name="Wan K.L."/>
            <person name="Berriman M."/>
            <person name="Tomley F."/>
            <person name="Pain A."/>
        </authorList>
    </citation>
    <scope>NUCLEOTIDE SEQUENCE [LARGE SCALE GENOMIC DNA]</scope>
    <source>
        <strain evidence="9">Houghton</strain>
    </source>
</reference>
<feature type="compositionally biased region" description="Basic and acidic residues" evidence="7">
    <location>
        <begin position="245"/>
        <end position="254"/>
    </location>
</feature>
<dbReference type="OrthoDB" id="1854502at2759"/>
<evidence type="ECO:0000256" key="5">
    <source>
        <dbReference type="ARBA" id="ARBA00023121"/>
    </source>
</evidence>
<reference evidence="9" key="2">
    <citation type="submission" date="2013-10" db="EMBL/GenBank/DDBJ databases">
        <authorList>
            <person name="Aslett M."/>
        </authorList>
    </citation>
    <scope>NUCLEOTIDE SEQUENCE [LARGE SCALE GENOMIC DNA]</scope>
    <source>
        <strain evidence="9">Houghton</strain>
    </source>
</reference>
<evidence type="ECO:0000256" key="6">
    <source>
        <dbReference type="SAM" id="Coils"/>
    </source>
</evidence>
<dbReference type="Gene3D" id="2.40.160.120">
    <property type="match status" value="1"/>
</dbReference>
<evidence type="ECO:0000256" key="3">
    <source>
        <dbReference type="ARBA" id="ARBA00022553"/>
    </source>
</evidence>
<dbReference type="GO" id="GO:0016020">
    <property type="term" value="C:membrane"/>
    <property type="evidence" value="ECO:0007669"/>
    <property type="project" value="TreeGrafter"/>
</dbReference>
<dbReference type="VEuPathDB" id="ToxoDB:ETH2_0800200"/>
<dbReference type="InterPro" id="IPR011993">
    <property type="entry name" value="PH-like_dom_sf"/>
</dbReference>
<keyword evidence="4" id="KW-0445">Lipid transport</keyword>
<proteinExistence type="inferred from homology"/>
<feature type="region of interest" description="Disordered" evidence="7">
    <location>
        <begin position="1226"/>
        <end position="1245"/>
    </location>
</feature>
<feature type="region of interest" description="Disordered" evidence="7">
    <location>
        <begin position="512"/>
        <end position="600"/>
    </location>
</feature>
<dbReference type="Gene3D" id="2.30.29.30">
    <property type="entry name" value="Pleckstrin-homology domain (PH domain)/Phosphotyrosine-binding domain (PTB)"/>
    <property type="match status" value="1"/>
</dbReference>
<dbReference type="SUPFAM" id="SSF144000">
    <property type="entry name" value="Oxysterol-binding protein-like"/>
    <property type="match status" value="1"/>
</dbReference>
<keyword evidence="6" id="KW-0175">Coiled coil</keyword>
<dbReference type="CDD" id="cd13293">
    <property type="entry name" value="PH_CpORP2-like"/>
    <property type="match status" value="1"/>
</dbReference>
<keyword evidence="10" id="KW-1185">Reference proteome</keyword>
<name>U6KJX2_EIMTE</name>
<protein>
    <submittedName>
        <fullName evidence="9">Oxysterol-binding protein, putative</fullName>
    </submittedName>
</protein>
<comment type="similarity">
    <text evidence="1">Belongs to the OSBP family.</text>
</comment>
<feature type="compositionally biased region" description="Low complexity" evidence="7">
    <location>
        <begin position="336"/>
        <end position="362"/>
    </location>
</feature>
<dbReference type="EMBL" id="HG673746">
    <property type="protein sequence ID" value="CDJ37101.1"/>
    <property type="molecule type" value="Genomic_DNA"/>
</dbReference>
<feature type="compositionally biased region" description="Low complexity" evidence="7">
    <location>
        <begin position="951"/>
        <end position="968"/>
    </location>
</feature>
<evidence type="ECO:0000256" key="2">
    <source>
        <dbReference type="ARBA" id="ARBA00022448"/>
    </source>
</evidence>
<dbReference type="InterPro" id="IPR001849">
    <property type="entry name" value="PH_domain"/>
</dbReference>
<feature type="region of interest" description="Disordered" evidence="7">
    <location>
        <begin position="716"/>
        <end position="735"/>
    </location>
</feature>
<dbReference type="PROSITE" id="PS50003">
    <property type="entry name" value="PH_DOMAIN"/>
    <property type="match status" value="1"/>
</dbReference>
<dbReference type="GeneID" id="25250302"/>
<gene>
    <name evidence="9" type="ORF">ETH_00005470</name>
</gene>
<sequence>MEVPDPRLHKQQERDQQGVEVQEKQRREQQRLLLQQQQPPPTLRPTERGADEPTATKQHEQQKWQHQGHEPQQQKPQLHDEQKEEEGRQQEHLQQPQEQSVKGEGIVSRCASKTEGETARQQKRQPWQEAKQLEQQQQEWQSQQDLQQDGPTALQKYVAAGAEKQEQLAGAPDSEAAAGSPSARVRIGEPAVAAGPDGAGRASEEDTGAELTPRASAGLRHSVALPRDPSPEIPAPTVGGGAESSWRHGSDRRATSAQLTAGADIETASPLSAAAAPQKFLRPTQLSDTLWRPQPSFPKEADEQRAQQPKRQHQQQEQTPHPQQLHEQRAVHRGVSSPGSFRASSSGSASTAIAAAAPTAGRTSEHAHLNSAFVRTSAERRSQQQQQQHRQGAPQRANLSLVAPMPCSSSKAAATSTLLLQGWLQKWTNLLSSWRPRYFFVYAGFFKYSTTKSSPPKEMFLLNQCRVRLCPHDPVRFEVDVVDQQTLYLRAESQEEKQMWYAAFKQGQRAALSGANRANRSAAGGGSQRDRQQQQQLQMHRRLPRDASVESRPASMPSSSSNSSSSNKKPVRLEQQQQQQPPRQDRSTAATAAAPASSSELAAVSSTGSASSSSSGSLSGLAGVVASSAAAAAAFATSRLRSLSAAAVQQPSVPPAPTPPPPHKLPCQQQQQTQQQRQQEQPVPQQQSGDVRLKSEEAATAGARGGTCAAAVLGSPADVPASSSSSSSSPLLIAQASQEGEGNAALLDATGAEGPLVLLLESIIGARQTIQEACSKILALQSDVLKSASQISQTGPAANGNLCQQVALLLQRVDELQQLLQQLLQQWERLLSEEYTQRRQLEKSVRSLAKRNYKLDKAQERLLQLSRQRGKLTATEVAAAIAGVRLPDVEGHGTATATAAVTAGVTVAEDGGGFSTSDSDDDGNDALEFFDCDDDFVEIGGGESAGDCASQQQKQDQQQQQEQKTPQEGTSVLTEAAAAAGSSQVSSSSSYIGPPFSPATNAAATLAASSCHMGGAVAGQRLALAKPRTEFKVNLWSVLKDCIGRDLSRIAMPVYFNEPTSFLQRQCEDLQYVDLLNLVGHHPPITAYVATASEYSCEGWVTVRNRFSGKSLEVTMPGIAHVTFHRTGERFSYKRIKMLIHNVIWGKLWIEVDGTCLVQNETSGDFSVVQFLRKGWLDKTCHHLRAIIFDASGRPAYRLSGQWSSAIYVEEAPAFPAHKKWKVPQQVEEFRRSETGPPADSPDNQLDAVVTQYWESIAWVESSRRLIWRPTARPPNADQFYGFGYFTMELNDLSPEYAEHAAPTDSRRRPDQRLYEEGRVDEAVQQKNRLEEKQREAARARPRGEQDYSPRWFRRQPNSEDWVYKGGYWEAREAGDWSCCPDIF</sequence>
<feature type="region of interest" description="Disordered" evidence="7">
    <location>
        <begin position="1"/>
        <end position="397"/>
    </location>
</feature>
<dbReference type="RefSeq" id="XP_013227939.1">
    <property type="nucleotide sequence ID" value="XM_013372485.1"/>
</dbReference>
<feature type="coiled-coil region" evidence="6">
    <location>
        <begin position="806"/>
        <end position="875"/>
    </location>
</feature>
<dbReference type="PANTHER" id="PTHR10972:SF205">
    <property type="entry name" value="OXYSTEROL-BINDING PROTEIN 1"/>
    <property type="match status" value="1"/>
</dbReference>
<dbReference type="Pfam" id="PF00169">
    <property type="entry name" value="PH"/>
    <property type="match status" value="1"/>
</dbReference>
<dbReference type="GO" id="GO:0032934">
    <property type="term" value="F:sterol binding"/>
    <property type="evidence" value="ECO:0007669"/>
    <property type="project" value="TreeGrafter"/>
</dbReference>
<dbReference type="Pfam" id="PF01237">
    <property type="entry name" value="Oxysterol_BP"/>
    <property type="match status" value="2"/>
</dbReference>
<evidence type="ECO:0000256" key="7">
    <source>
        <dbReference type="SAM" id="MobiDB-lite"/>
    </source>
</evidence>
<evidence type="ECO:0000256" key="1">
    <source>
        <dbReference type="ARBA" id="ARBA00008842"/>
    </source>
</evidence>
<feature type="compositionally biased region" description="Basic and acidic residues" evidence="7">
    <location>
        <begin position="77"/>
        <end position="91"/>
    </location>
</feature>
<dbReference type="InterPro" id="IPR037239">
    <property type="entry name" value="OSBP_sf"/>
</dbReference>
<feature type="compositionally biased region" description="Basic and acidic residues" evidence="7">
    <location>
        <begin position="57"/>
        <end position="69"/>
    </location>
</feature>
<feature type="domain" description="PH" evidence="8">
    <location>
        <begin position="417"/>
        <end position="509"/>
    </location>
</feature>
<feature type="region of interest" description="Disordered" evidence="7">
    <location>
        <begin position="941"/>
        <end position="969"/>
    </location>
</feature>
<dbReference type="PANTHER" id="PTHR10972">
    <property type="entry name" value="OXYSTEROL-BINDING PROTEIN-RELATED"/>
    <property type="match status" value="1"/>
</dbReference>
<feature type="region of interest" description="Disordered" evidence="7">
    <location>
        <begin position="646"/>
        <end position="700"/>
    </location>
</feature>
<feature type="compositionally biased region" description="Low complexity" evidence="7">
    <location>
        <begin position="125"/>
        <end position="148"/>
    </location>
</feature>
<evidence type="ECO:0000313" key="10">
    <source>
        <dbReference type="Proteomes" id="UP000030747"/>
    </source>
</evidence>
<accession>U6KJX2</accession>
<dbReference type="Gene3D" id="3.30.70.3490">
    <property type="match status" value="1"/>
</dbReference>
<evidence type="ECO:0000313" key="9">
    <source>
        <dbReference type="EMBL" id="CDJ37101.1"/>
    </source>
</evidence>
<dbReference type="OMA" id="DIKISMW"/>
<dbReference type="SUPFAM" id="SSF50729">
    <property type="entry name" value="PH domain-like"/>
    <property type="match status" value="1"/>
</dbReference>
<feature type="region of interest" description="Disordered" evidence="7">
    <location>
        <begin position="1298"/>
        <end position="1352"/>
    </location>
</feature>
<keyword evidence="3" id="KW-0597">Phosphoprotein</keyword>
<organism evidence="9 10">
    <name type="scientific">Eimeria tenella</name>
    <name type="common">Coccidian parasite</name>
    <dbReference type="NCBI Taxonomy" id="5802"/>
    <lineage>
        <taxon>Eukaryota</taxon>
        <taxon>Sar</taxon>
        <taxon>Alveolata</taxon>
        <taxon>Apicomplexa</taxon>
        <taxon>Conoidasida</taxon>
        <taxon>Coccidia</taxon>
        <taxon>Eucoccidiorida</taxon>
        <taxon>Eimeriorina</taxon>
        <taxon>Eimeriidae</taxon>
        <taxon>Eimeria</taxon>
    </lineage>
</organism>
<dbReference type="GO" id="GO:0120009">
    <property type="term" value="P:intermembrane lipid transfer"/>
    <property type="evidence" value="ECO:0007669"/>
    <property type="project" value="UniProtKB-ARBA"/>
</dbReference>
<feature type="compositionally biased region" description="Low complexity" evidence="7">
    <location>
        <begin position="575"/>
        <end position="600"/>
    </location>
</feature>
<feature type="compositionally biased region" description="Basic and acidic residues" evidence="7">
    <location>
        <begin position="1"/>
        <end position="30"/>
    </location>
</feature>
<dbReference type="FunFam" id="2.40.160.120:FF:000001">
    <property type="entry name" value="Oxysterol-binding protein"/>
    <property type="match status" value="1"/>
</dbReference>
<dbReference type="Proteomes" id="UP000030747">
    <property type="component" value="Unassembled WGS sequence"/>
</dbReference>
<evidence type="ECO:0000259" key="8">
    <source>
        <dbReference type="PROSITE" id="PS50003"/>
    </source>
</evidence>
<feature type="compositionally biased region" description="Low complexity" evidence="7">
    <location>
        <begin position="665"/>
        <end position="687"/>
    </location>
</feature>
<evidence type="ECO:0000256" key="4">
    <source>
        <dbReference type="ARBA" id="ARBA00023055"/>
    </source>
</evidence>
<dbReference type="GO" id="GO:0005829">
    <property type="term" value="C:cytosol"/>
    <property type="evidence" value="ECO:0007669"/>
    <property type="project" value="TreeGrafter"/>
</dbReference>
<dbReference type="VEuPathDB" id="ToxoDB:ETH_00005470"/>
<feature type="compositionally biased region" description="Low complexity" evidence="7">
    <location>
        <begin position="512"/>
        <end position="522"/>
    </location>
</feature>
<feature type="compositionally biased region" description="Pro residues" evidence="7">
    <location>
        <begin position="652"/>
        <end position="664"/>
    </location>
</feature>
<dbReference type="SMART" id="SM00233">
    <property type="entry name" value="PH"/>
    <property type="match status" value="1"/>
</dbReference>
<keyword evidence="5" id="KW-0446">Lipid-binding</keyword>
<feature type="compositionally biased region" description="Basic and acidic residues" evidence="7">
    <location>
        <begin position="1305"/>
        <end position="1348"/>
    </location>
</feature>